<feature type="non-terminal residue" evidence="1">
    <location>
        <position position="52"/>
    </location>
</feature>
<keyword evidence="2" id="KW-1185">Reference proteome</keyword>
<proteinExistence type="predicted"/>
<name>A0A2S4UUG0_9BASI</name>
<gene>
    <name evidence="1" type="ORF">PSTT_12853</name>
</gene>
<dbReference type="VEuPathDB" id="FungiDB:PSHT_03284"/>
<dbReference type="Proteomes" id="UP000239156">
    <property type="component" value="Unassembled WGS sequence"/>
</dbReference>
<organism evidence="1 2">
    <name type="scientific">Puccinia striiformis</name>
    <dbReference type="NCBI Taxonomy" id="27350"/>
    <lineage>
        <taxon>Eukaryota</taxon>
        <taxon>Fungi</taxon>
        <taxon>Dikarya</taxon>
        <taxon>Basidiomycota</taxon>
        <taxon>Pucciniomycotina</taxon>
        <taxon>Pucciniomycetes</taxon>
        <taxon>Pucciniales</taxon>
        <taxon>Pucciniaceae</taxon>
        <taxon>Puccinia</taxon>
    </lineage>
</organism>
<reference evidence="1" key="1">
    <citation type="submission" date="2017-12" db="EMBL/GenBank/DDBJ databases">
        <title>Gene loss provides genomic basis for host adaptation in cereal stripe rust fungi.</title>
        <authorList>
            <person name="Xia C."/>
        </authorList>
    </citation>
    <scope>NUCLEOTIDE SEQUENCE [LARGE SCALE GENOMIC DNA]</scope>
    <source>
        <strain evidence="1">93-210</strain>
    </source>
</reference>
<dbReference type="AlphaFoldDB" id="A0A2S4UUG0"/>
<dbReference type="EMBL" id="PKSL01000170">
    <property type="protein sequence ID" value="POW00851.1"/>
    <property type="molecule type" value="Genomic_DNA"/>
</dbReference>
<protein>
    <submittedName>
        <fullName evidence="1">Uncharacterized protein</fullName>
    </submittedName>
</protein>
<sequence>MQAILLQAHQEEVKFSVVLVDPHPAYKAKNPLNFLSTSNKRVMLNSIVSNKI</sequence>
<dbReference type="VEuPathDB" id="FungiDB:PSTT_12853"/>
<comment type="caution">
    <text evidence="1">The sequence shown here is derived from an EMBL/GenBank/DDBJ whole genome shotgun (WGS) entry which is preliminary data.</text>
</comment>
<evidence type="ECO:0000313" key="2">
    <source>
        <dbReference type="Proteomes" id="UP000239156"/>
    </source>
</evidence>
<evidence type="ECO:0000313" key="1">
    <source>
        <dbReference type="EMBL" id="POW00851.1"/>
    </source>
</evidence>
<accession>A0A2S4UUG0</accession>